<evidence type="ECO:0000313" key="3">
    <source>
        <dbReference type="EMBL" id="VVJ19333.1"/>
    </source>
</evidence>
<dbReference type="SUPFAM" id="SSF46689">
    <property type="entry name" value="Homeodomain-like"/>
    <property type="match status" value="1"/>
</dbReference>
<dbReference type="Pfam" id="PF17940">
    <property type="entry name" value="TetR_C_31"/>
    <property type="match status" value="1"/>
</dbReference>
<feature type="region of interest" description="Disordered" evidence="1">
    <location>
        <begin position="267"/>
        <end position="308"/>
    </location>
</feature>
<accession>A0A6I8LR68</accession>
<name>A0A6I8LR68_9PSEU</name>
<proteinExistence type="predicted"/>
<dbReference type="AlphaFoldDB" id="A0A6I8LR68"/>
<sequence length="493" mass="50994">MREYDGVFEGLAATLAEERRHGVRGVAEEDDPAAEVSLEGRRQVVEVVVQQGFGRCPVDERRDRVVPVAEVLLQVRLEVGRAGAGPGDVGDEPVDVAAGQREHADLGAGGEGGAQPGARVVGDAAERHAAAVDGLGVMWEERLPDRAADAVRGDDEVGPDFAAAEADDAVFGHFGDFGAGAQALRGKCVAQAGDEVGPVDAGERPPVDFSETGRVPPGDPPSAAVTEPALVLGDEVFAEVDAEFVEAAQGIRPERDAGADVAELFGLFENGDAPPDPTQPDRGPQPGDATADHHCSHDSSSTGVEDSTPVECGFVERLPMIGDAAIEVIAAEGLRGLTHRAVDRRAGLPLGSTSYYARTRAALLSLTFARILELDQVAVSSGGLAESIAGYVAEALGPGRTRMLARYELALEATRRPELREQYDSGGAVIRGAAAELLSAAGSPDPPRHAGLVVDWMEGTIFGVLVGASGLPSREALVTGAREILTGIGIGSA</sequence>
<gene>
    <name evidence="3" type="ORF">AA23TX_04354</name>
</gene>
<protein>
    <submittedName>
        <fullName evidence="3">Transcriptional regulator</fullName>
    </submittedName>
</protein>
<dbReference type="Gene3D" id="1.10.357.10">
    <property type="entry name" value="Tetracycline Repressor, domain 2"/>
    <property type="match status" value="1"/>
</dbReference>
<feature type="region of interest" description="Disordered" evidence="1">
    <location>
        <begin position="196"/>
        <end position="225"/>
    </location>
</feature>
<dbReference type="InterPro" id="IPR041583">
    <property type="entry name" value="TetR_C_31"/>
</dbReference>
<evidence type="ECO:0000256" key="1">
    <source>
        <dbReference type="SAM" id="MobiDB-lite"/>
    </source>
</evidence>
<evidence type="ECO:0000259" key="2">
    <source>
        <dbReference type="Pfam" id="PF17940"/>
    </source>
</evidence>
<dbReference type="Proteomes" id="UP000399805">
    <property type="component" value="Unassembled WGS sequence"/>
</dbReference>
<keyword evidence="4" id="KW-1185">Reference proteome</keyword>
<evidence type="ECO:0000313" key="4">
    <source>
        <dbReference type="Proteomes" id="UP000399805"/>
    </source>
</evidence>
<dbReference type="EMBL" id="CABVGP010000002">
    <property type="protein sequence ID" value="VVJ19333.1"/>
    <property type="molecule type" value="Genomic_DNA"/>
</dbReference>
<reference evidence="3 4" key="1">
    <citation type="submission" date="2019-09" db="EMBL/GenBank/DDBJ databases">
        <authorList>
            <person name="Leyn A S."/>
        </authorList>
    </citation>
    <scope>NUCLEOTIDE SEQUENCE [LARGE SCALE GENOMIC DNA]</scope>
    <source>
        <strain evidence="3">AA231_1</strain>
    </source>
</reference>
<feature type="domain" description="Tetracyclin repressor-like C-terminal group 31" evidence="2">
    <location>
        <begin position="383"/>
        <end position="484"/>
    </location>
</feature>
<organism evidence="3 4">
    <name type="scientific">Amycolatopsis camponoti</name>
    <dbReference type="NCBI Taxonomy" id="2606593"/>
    <lineage>
        <taxon>Bacteria</taxon>
        <taxon>Bacillati</taxon>
        <taxon>Actinomycetota</taxon>
        <taxon>Actinomycetes</taxon>
        <taxon>Pseudonocardiales</taxon>
        <taxon>Pseudonocardiaceae</taxon>
        <taxon>Amycolatopsis</taxon>
    </lineage>
</organism>
<dbReference type="InterPro" id="IPR009057">
    <property type="entry name" value="Homeodomain-like_sf"/>
</dbReference>